<evidence type="ECO:0000313" key="7">
    <source>
        <dbReference type="Proteomes" id="UP000032458"/>
    </source>
</evidence>
<reference evidence="6 7" key="1">
    <citation type="submission" date="2014-09" db="EMBL/GenBank/DDBJ databases">
        <title>Draft genome sequence of Streptomyces natalensis ATCC 27448, producer of the antifungal pimaricin.</title>
        <authorList>
            <person name="Mendes M.V."/>
            <person name="Beites T."/>
            <person name="Pires S."/>
            <person name="Santos C.L."/>
            <person name="Moradas-Ferreira P."/>
        </authorList>
    </citation>
    <scope>NUCLEOTIDE SEQUENCE [LARGE SCALE GENOMIC DNA]</scope>
    <source>
        <strain evidence="6 7">ATCC 27448</strain>
    </source>
</reference>
<evidence type="ECO:0000259" key="5">
    <source>
        <dbReference type="PROSITE" id="PS50931"/>
    </source>
</evidence>
<dbReference type="Gene3D" id="3.40.190.10">
    <property type="entry name" value="Periplasmic binding protein-like II"/>
    <property type="match status" value="2"/>
</dbReference>
<dbReference type="SUPFAM" id="SSF46785">
    <property type="entry name" value="Winged helix' DNA-binding domain"/>
    <property type="match status" value="1"/>
</dbReference>
<dbReference type="AlphaFoldDB" id="A0A0D7CKL6"/>
<evidence type="ECO:0000256" key="1">
    <source>
        <dbReference type="ARBA" id="ARBA00009437"/>
    </source>
</evidence>
<dbReference type="SUPFAM" id="SSF53850">
    <property type="entry name" value="Periplasmic binding protein-like II"/>
    <property type="match status" value="1"/>
</dbReference>
<dbReference type="GO" id="GO:0003677">
    <property type="term" value="F:DNA binding"/>
    <property type="evidence" value="ECO:0007669"/>
    <property type="project" value="UniProtKB-KW"/>
</dbReference>
<dbReference type="InterPro" id="IPR005119">
    <property type="entry name" value="LysR_subst-bd"/>
</dbReference>
<dbReference type="InterPro" id="IPR036390">
    <property type="entry name" value="WH_DNA-bd_sf"/>
</dbReference>
<accession>A0A0D7CKL6</accession>
<comment type="similarity">
    <text evidence="1">Belongs to the LysR transcriptional regulatory family.</text>
</comment>
<keyword evidence="7" id="KW-1185">Reference proteome</keyword>
<evidence type="ECO:0000256" key="3">
    <source>
        <dbReference type="ARBA" id="ARBA00023125"/>
    </source>
</evidence>
<comment type="caution">
    <text evidence="6">The sequence shown here is derived from an EMBL/GenBank/DDBJ whole genome shotgun (WGS) entry which is preliminary data.</text>
</comment>
<dbReference type="RefSeq" id="WP_030064638.1">
    <property type="nucleotide sequence ID" value="NZ_JRKI01000026.1"/>
</dbReference>
<keyword evidence="3" id="KW-0238">DNA-binding</keyword>
<dbReference type="Pfam" id="PF03466">
    <property type="entry name" value="LysR_substrate"/>
    <property type="match status" value="1"/>
</dbReference>
<dbReference type="InterPro" id="IPR036388">
    <property type="entry name" value="WH-like_DNA-bd_sf"/>
</dbReference>
<dbReference type="GO" id="GO:0003700">
    <property type="term" value="F:DNA-binding transcription factor activity"/>
    <property type="evidence" value="ECO:0007669"/>
    <property type="project" value="InterPro"/>
</dbReference>
<dbReference type="GO" id="GO:0032993">
    <property type="term" value="C:protein-DNA complex"/>
    <property type="evidence" value="ECO:0007669"/>
    <property type="project" value="TreeGrafter"/>
</dbReference>
<keyword evidence="4" id="KW-0804">Transcription</keyword>
<feature type="domain" description="HTH lysR-type" evidence="5">
    <location>
        <begin position="4"/>
        <end position="61"/>
    </location>
</feature>
<proteinExistence type="inferred from homology"/>
<dbReference type="PRINTS" id="PR00039">
    <property type="entry name" value="HTHLYSR"/>
</dbReference>
<dbReference type="EMBL" id="JRKI01000026">
    <property type="protein sequence ID" value="KIZ16749.1"/>
    <property type="molecule type" value="Genomic_DNA"/>
</dbReference>
<protein>
    <submittedName>
        <fullName evidence="6">LysR family transcriptional regulator</fullName>
    </submittedName>
</protein>
<dbReference type="Pfam" id="PF00126">
    <property type="entry name" value="HTH_1"/>
    <property type="match status" value="1"/>
</dbReference>
<sequence>MADFTLTGLRVIQAVVDTGSFTAAADALGYTQSAVSRQVAAMEAAAGAPLFVRGARGVAPSPAGMMLARRATTVLNEIDAASTDLAGLQDHVTGRVAIAAFPSAAAVLVPRTLARLGNDHPGLIVEFGEASSPTQLRQLRAQRIDVAVIGVGPDLPAYDFEGLRRDLLLDGGLLLAVPANHRFAGRGTIPVTELRDEPWIVGKGLRDDPQFGAWPTLDQPRIAYAAREWPTRLGLVATGLGIAVLPEVAAAAVPAGVRIVQVDDPAWLGRAIVAVTVRDRSPEVTAAVVALRQEAAQLRAAP</sequence>
<evidence type="ECO:0000256" key="4">
    <source>
        <dbReference type="ARBA" id="ARBA00023163"/>
    </source>
</evidence>
<dbReference type="PROSITE" id="PS50931">
    <property type="entry name" value="HTH_LYSR"/>
    <property type="match status" value="1"/>
</dbReference>
<name>A0A0D7CKL6_9ACTN</name>
<dbReference type="Proteomes" id="UP000032458">
    <property type="component" value="Unassembled WGS sequence"/>
</dbReference>
<evidence type="ECO:0000313" key="6">
    <source>
        <dbReference type="EMBL" id="KIZ16749.1"/>
    </source>
</evidence>
<dbReference type="PATRIC" id="fig|1240678.4.peg.3622"/>
<dbReference type="InterPro" id="IPR000847">
    <property type="entry name" value="LysR_HTH_N"/>
</dbReference>
<dbReference type="FunFam" id="1.10.10.10:FF:000001">
    <property type="entry name" value="LysR family transcriptional regulator"/>
    <property type="match status" value="1"/>
</dbReference>
<gene>
    <name evidence="6" type="ORF">SNA_17205</name>
</gene>
<keyword evidence="2" id="KW-0805">Transcription regulation</keyword>
<dbReference type="PANTHER" id="PTHR30346:SF29">
    <property type="entry name" value="LYSR SUBSTRATE-BINDING"/>
    <property type="match status" value="1"/>
</dbReference>
<evidence type="ECO:0000256" key="2">
    <source>
        <dbReference type="ARBA" id="ARBA00023015"/>
    </source>
</evidence>
<organism evidence="6 7">
    <name type="scientific">Streptomyces natalensis ATCC 27448</name>
    <dbReference type="NCBI Taxonomy" id="1240678"/>
    <lineage>
        <taxon>Bacteria</taxon>
        <taxon>Bacillati</taxon>
        <taxon>Actinomycetota</taxon>
        <taxon>Actinomycetes</taxon>
        <taxon>Kitasatosporales</taxon>
        <taxon>Streptomycetaceae</taxon>
        <taxon>Streptomyces</taxon>
    </lineage>
</organism>
<dbReference type="Gene3D" id="1.10.10.10">
    <property type="entry name" value="Winged helix-like DNA-binding domain superfamily/Winged helix DNA-binding domain"/>
    <property type="match status" value="1"/>
</dbReference>
<dbReference type="PANTHER" id="PTHR30346">
    <property type="entry name" value="TRANSCRIPTIONAL DUAL REGULATOR HCAR-RELATED"/>
    <property type="match status" value="1"/>
</dbReference>